<protein>
    <recommendedName>
        <fullName evidence="2">Trk system potassium uptake protein TrkA</fullName>
    </recommendedName>
</protein>
<dbReference type="RefSeq" id="WP_037445562.1">
    <property type="nucleotide sequence ID" value="NZ_JPEO01000023.1"/>
</dbReference>
<dbReference type="InterPro" id="IPR036291">
    <property type="entry name" value="NAD(P)-bd_dom_sf"/>
</dbReference>
<proteinExistence type="predicted"/>
<dbReference type="InterPro" id="IPR050721">
    <property type="entry name" value="Trk_Ktr_HKT_K-transport"/>
</dbReference>
<dbReference type="FunFam" id="3.40.50.720:FF:000027">
    <property type="entry name" value="Trk system potassium transporter TrkA"/>
    <property type="match status" value="1"/>
</dbReference>
<dbReference type="InterPro" id="IPR003148">
    <property type="entry name" value="RCK_N"/>
</dbReference>
<accession>A0A094LM27</accession>
<evidence type="ECO:0000259" key="13">
    <source>
        <dbReference type="PROSITE" id="PS51202"/>
    </source>
</evidence>
<dbReference type="PANTHER" id="PTHR43833:SF5">
    <property type="entry name" value="TRK SYSTEM POTASSIUM UPTAKE PROTEIN TRKA"/>
    <property type="match status" value="1"/>
</dbReference>
<keyword evidence="10" id="KW-0406">Ion transport</keyword>
<dbReference type="InterPro" id="IPR036721">
    <property type="entry name" value="RCK_C_sf"/>
</dbReference>
<keyword evidence="7" id="KW-0677">Repeat</keyword>
<dbReference type="Pfam" id="PF02080">
    <property type="entry name" value="TrkA_C"/>
    <property type="match status" value="2"/>
</dbReference>
<evidence type="ECO:0000256" key="2">
    <source>
        <dbReference type="ARBA" id="ARBA00017378"/>
    </source>
</evidence>
<dbReference type="SUPFAM" id="SSF51735">
    <property type="entry name" value="NAD(P)-binding Rossmann-fold domains"/>
    <property type="match status" value="2"/>
</dbReference>
<dbReference type="AlphaFoldDB" id="A0A094LM27"/>
<keyword evidence="3" id="KW-0813">Transport</keyword>
<feature type="domain" description="RCK N-terminal" evidence="12">
    <location>
        <begin position="243"/>
        <end position="359"/>
    </location>
</feature>
<name>A0A094LM27_9GAMM</name>
<dbReference type="PANTHER" id="PTHR43833">
    <property type="entry name" value="POTASSIUM CHANNEL PROTEIN 2-RELATED-RELATED"/>
    <property type="match status" value="1"/>
</dbReference>
<dbReference type="NCBIfam" id="NF007039">
    <property type="entry name" value="PRK09496.3-2"/>
    <property type="match status" value="1"/>
</dbReference>
<evidence type="ECO:0000259" key="12">
    <source>
        <dbReference type="PROSITE" id="PS51201"/>
    </source>
</evidence>
<feature type="domain" description="RCK C-terminal" evidence="13">
    <location>
        <begin position="379"/>
        <end position="464"/>
    </location>
</feature>
<reference evidence="14 15" key="1">
    <citation type="submission" date="2014-06" db="EMBL/GenBank/DDBJ databases">
        <title>Shewanella sp. YQH10.</title>
        <authorList>
            <person name="Liu Y."/>
            <person name="Zeng R."/>
        </authorList>
    </citation>
    <scope>NUCLEOTIDE SEQUENCE [LARGE SCALE GENOMIC DNA]</scope>
    <source>
        <strain evidence="14 15">YQH10</strain>
    </source>
</reference>
<dbReference type="NCBIfam" id="NF007032">
    <property type="entry name" value="PRK09496.1-4"/>
    <property type="match status" value="1"/>
</dbReference>
<keyword evidence="8" id="KW-0630">Potassium</keyword>
<dbReference type="FunFam" id="3.40.50.720:FF:000042">
    <property type="entry name" value="Trk system potassium transporter TrkA"/>
    <property type="match status" value="1"/>
</dbReference>
<dbReference type="EMBL" id="JPEO01000023">
    <property type="protein sequence ID" value="KFZ36168.1"/>
    <property type="molecule type" value="Genomic_DNA"/>
</dbReference>
<sequence>MKIIILGAGQVGGTLAENLVGENNDITIIDHDRARLRALQDKFDLRVVVGHGAHPGVLREAGAEDADMLVAVTNSDECNMSACQIAYTLFGTPTKIARIRSEQYLTIQDKLFIDSETKNTEAKLRGGFVIDELIAPEQLVITYIHRLIEYPGALQVRDFADGKVSLVAVRAYYGGPLVGNALAALREHMPNIDTRVAAIFRQGRAIMPRGTTIIEADDEVFFVADSRHIRAVMSEMQKLDNSYRNVMIAGGGNIGQGLAKKLERNHSVKLIEHRQERAEALSEALENTTVFCGDASDQELLLEEHIDQTDVFIAVTNDDEANIMSALLAKRLGAKKVMVLIQREAYVDIVQEANIDIAISPQQATISALLTHIRQGDICNVYSLRRGAAEAIEAIAHGDPGTSKVVGRQVGEIKLPPGTTIGAIVRNEEVLMAHDRTVIEQGDHVILFLVNKKFIGEVEKLFQPSAFFF</sequence>
<dbReference type="Proteomes" id="UP000029264">
    <property type="component" value="Unassembled WGS sequence"/>
</dbReference>
<evidence type="ECO:0000313" key="14">
    <source>
        <dbReference type="EMBL" id="KFZ36168.1"/>
    </source>
</evidence>
<dbReference type="FunFam" id="3.30.70.1450:FF:000002">
    <property type="entry name" value="Trk system potassium transporter TrkA"/>
    <property type="match status" value="1"/>
</dbReference>
<dbReference type="NCBIfam" id="NF007030">
    <property type="entry name" value="PRK09496.1-1"/>
    <property type="match status" value="1"/>
</dbReference>
<dbReference type="GO" id="GO:0005886">
    <property type="term" value="C:plasma membrane"/>
    <property type="evidence" value="ECO:0007669"/>
    <property type="project" value="UniProtKB-SubCell"/>
</dbReference>
<evidence type="ECO:0000256" key="1">
    <source>
        <dbReference type="ARBA" id="ARBA00004515"/>
    </source>
</evidence>
<keyword evidence="6" id="KW-0633">Potassium transport</keyword>
<dbReference type="GO" id="GO:0015079">
    <property type="term" value="F:potassium ion transmembrane transporter activity"/>
    <property type="evidence" value="ECO:0007669"/>
    <property type="project" value="InterPro"/>
</dbReference>
<evidence type="ECO:0000256" key="6">
    <source>
        <dbReference type="ARBA" id="ARBA00022538"/>
    </source>
</evidence>
<keyword evidence="5" id="KW-0997">Cell inner membrane</keyword>
<dbReference type="FunFam" id="3.30.70.1450:FF:000001">
    <property type="entry name" value="Trk system potassium transporter TrkA"/>
    <property type="match status" value="1"/>
</dbReference>
<feature type="domain" description="RCK N-terminal" evidence="12">
    <location>
        <begin position="1"/>
        <end position="117"/>
    </location>
</feature>
<dbReference type="PROSITE" id="PS51201">
    <property type="entry name" value="RCK_N"/>
    <property type="match status" value="2"/>
</dbReference>
<dbReference type="NCBIfam" id="NF007031">
    <property type="entry name" value="PRK09496.1-2"/>
    <property type="match status" value="1"/>
</dbReference>
<dbReference type="Pfam" id="PF02254">
    <property type="entry name" value="TrkA_N"/>
    <property type="match status" value="2"/>
</dbReference>
<keyword evidence="9" id="KW-0520">NAD</keyword>
<evidence type="ECO:0000256" key="7">
    <source>
        <dbReference type="ARBA" id="ARBA00022737"/>
    </source>
</evidence>
<gene>
    <name evidence="14" type="primary">trkA</name>
    <name evidence="14" type="ORF">HR45_18050</name>
</gene>
<evidence type="ECO:0000256" key="3">
    <source>
        <dbReference type="ARBA" id="ARBA00022448"/>
    </source>
</evidence>
<dbReference type="InterPro" id="IPR006037">
    <property type="entry name" value="RCK_C"/>
</dbReference>
<comment type="subcellular location">
    <subcellularLocation>
        <location evidence="1">Cell inner membrane</location>
        <topology evidence="1">Peripheral membrane protein</topology>
        <orientation evidence="1">Cytoplasmic side</orientation>
    </subcellularLocation>
</comment>
<dbReference type="OrthoDB" id="9775180at2"/>
<dbReference type="SUPFAM" id="SSF116726">
    <property type="entry name" value="TrkA C-terminal domain-like"/>
    <property type="match status" value="2"/>
</dbReference>
<evidence type="ECO:0000256" key="4">
    <source>
        <dbReference type="ARBA" id="ARBA00022475"/>
    </source>
</evidence>
<evidence type="ECO:0000256" key="10">
    <source>
        <dbReference type="ARBA" id="ARBA00023065"/>
    </source>
</evidence>
<dbReference type="InterPro" id="IPR006036">
    <property type="entry name" value="K_uptake_TrkA"/>
</dbReference>
<dbReference type="STRING" id="1515746.HR45_18050"/>
<organism evidence="14 15">
    <name type="scientific">Shewanella mangrovi</name>
    <dbReference type="NCBI Taxonomy" id="1515746"/>
    <lineage>
        <taxon>Bacteria</taxon>
        <taxon>Pseudomonadati</taxon>
        <taxon>Pseudomonadota</taxon>
        <taxon>Gammaproteobacteria</taxon>
        <taxon>Alteromonadales</taxon>
        <taxon>Shewanellaceae</taxon>
        <taxon>Shewanella</taxon>
    </lineage>
</organism>
<keyword evidence="4" id="KW-1003">Cell membrane</keyword>
<evidence type="ECO:0000256" key="5">
    <source>
        <dbReference type="ARBA" id="ARBA00022519"/>
    </source>
</evidence>
<dbReference type="eggNOG" id="COG0569">
    <property type="taxonomic scope" value="Bacteria"/>
</dbReference>
<keyword evidence="11" id="KW-0472">Membrane</keyword>
<dbReference type="Gene3D" id="3.40.50.720">
    <property type="entry name" value="NAD(P)-binding Rossmann-like Domain"/>
    <property type="match status" value="2"/>
</dbReference>
<dbReference type="PRINTS" id="PR00335">
    <property type="entry name" value="KUPTAKETRKA"/>
</dbReference>
<evidence type="ECO:0000256" key="11">
    <source>
        <dbReference type="ARBA" id="ARBA00023136"/>
    </source>
</evidence>
<feature type="domain" description="RCK C-terminal" evidence="13">
    <location>
        <begin position="154"/>
        <end position="238"/>
    </location>
</feature>
<evidence type="ECO:0000256" key="8">
    <source>
        <dbReference type="ARBA" id="ARBA00022958"/>
    </source>
</evidence>
<evidence type="ECO:0000313" key="15">
    <source>
        <dbReference type="Proteomes" id="UP000029264"/>
    </source>
</evidence>
<keyword evidence="15" id="KW-1185">Reference proteome</keyword>
<dbReference type="Gene3D" id="3.30.70.1450">
    <property type="entry name" value="Regulator of K+ conductance, C-terminal domain"/>
    <property type="match status" value="2"/>
</dbReference>
<comment type="caution">
    <text evidence="14">The sequence shown here is derived from an EMBL/GenBank/DDBJ whole genome shotgun (WGS) entry which is preliminary data.</text>
</comment>
<dbReference type="PROSITE" id="PS51202">
    <property type="entry name" value="RCK_C"/>
    <property type="match status" value="2"/>
</dbReference>
<evidence type="ECO:0000256" key="9">
    <source>
        <dbReference type="ARBA" id="ARBA00023027"/>
    </source>
</evidence>